<reference evidence="3 4" key="1">
    <citation type="submission" date="2019-01" db="EMBL/GenBank/DDBJ databases">
        <title>Lacunisphaera sp. strain TWA-58.</title>
        <authorList>
            <person name="Chen W.-M."/>
        </authorList>
    </citation>
    <scope>NUCLEOTIDE SEQUENCE [LARGE SCALE GENOMIC DNA]</scope>
    <source>
        <strain evidence="3 4">TWA-58</strain>
    </source>
</reference>
<dbReference type="Proteomes" id="UP000290218">
    <property type="component" value="Unassembled WGS sequence"/>
</dbReference>
<gene>
    <name evidence="3" type="ORF">ESB00_13305</name>
</gene>
<keyword evidence="2" id="KW-0812">Transmembrane</keyword>
<evidence type="ECO:0000256" key="2">
    <source>
        <dbReference type="SAM" id="Phobius"/>
    </source>
</evidence>
<name>A0A4Q1CCE7_9BACT</name>
<feature type="transmembrane region" description="Helical" evidence="2">
    <location>
        <begin position="166"/>
        <end position="189"/>
    </location>
</feature>
<dbReference type="EMBL" id="SDHX01000001">
    <property type="protein sequence ID" value="RXK56803.1"/>
    <property type="molecule type" value="Genomic_DNA"/>
</dbReference>
<sequence>MIAAGEAVIMAERTGRALPGQSLILFGRGRGRCGGCGFDRAVHDLGGDGAHLLRLLPYFGLGLVFDAGLPGLPPGFLLLFPFLVGGGFRIAGAAAPEAQAKQREQAGADSHGFTRARLGSEGNPARAVRARNYSTPPRAKTFIGKHPARPAVLSHHRPMPKSPRKFRLSVLVVLSVTAVAGIAAARWAALPWALGAALKAGGATEIAFDVARVSPWRMELDDLAFRLDAVRFAAERTTLERAHWWSPSLGRLRVQSARVDVEVDQMTASQPATAKHGSTPTAPPSLPLEGISFDGLVTLRAGGKLEQALVVQFAVQPLATKEWGGTAVVTAPGLNLALAGSYAPVTGRTEFQTTSLQLDVLPWRAWLEHWLPLPAGPWEFAGVVNGDVQGSFQEGALAGRGEFHLRQGRLANPALAVVAEGVEMDVPAVDLAALRATGVAVRAEKLTAGTVAMTDLNAEAASATAEQVEVSALSVRALGGVLHVEPFTHRFSNPAIQAVVRAEAIRAEDVLALTQNLPARATGALSGRLPLRYEGGALQLGTGWLGLAEGQSLEIEFHAEGLLTAGTSPKSANYAVLKQVEDGLLKLKVTELRLEVRPPNAPPNRTAQLRIAGEPVDPRVKAPVTLDLNVNGPIESLLNLGLKGGIKTGTKP</sequence>
<evidence type="ECO:0000256" key="1">
    <source>
        <dbReference type="SAM" id="MobiDB-lite"/>
    </source>
</evidence>
<organism evidence="3 4">
    <name type="scientific">Oleiharenicola lentus</name>
    <dbReference type="NCBI Taxonomy" id="2508720"/>
    <lineage>
        <taxon>Bacteria</taxon>
        <taxon>Pseudomonadati</taxon>
        <taxon>Verrucomicrobiota</taxon>
        <taxon>Opitutia</taxon>
        <taxon>Opitutales</taxon>
        <taxon>Opitutaceae</taxon>
        <taxon>Oleiharenicola</taxon>
    </lineage>
</organism>
<comment type="caution">
    <text evidence="3">The sequence shown here is derived from an EMBL/GenBank/DDBJ whole genome shotgun (WGS) entry which is preliminary data.</text>
</comment>
<dbReference type="InterPro" id="IPR021730">
    <property type="entry name" value="YdbH"/>
</dbReference>
<keyword evidence="4" id="KW-1185">Reference proteome</keyword>
<keyword evidence="2" id="KW-1133">Transmembrane helix</keyword>
<evidence type="ECO:0000313" key="3">
    <source>
        <dbReference type="EMBL" id="RXK56803.1"/>
    </source>
</evidence>
<evidence type="ECO:0000313" key="4">
    <source>
        <dbReference type="Proteomes" id="UP000290218"/>
    </source>
</evidence>
<dbReference type="Pfam" id="PF11739">
    <property type="entry name" value="YdbH-like"/>
    <property type="match status" value="1"/>
</dbReference>
<proteinExistence type="predicted"/>
<keyword evidence="2" id="KW-0472">Membrane</keyword>
<protein>
    <submittedName>
        <fullName evidence="3">Uncharacterized protein</fullName>
    </submittedName>
</protein>
<accession>A0A4Q1CCE7</accession>
<dbReference type="AlphaFoldDB" id="A0A4Q1CCE7"/>
<feature type="region of interest" description="Disordered" evidence="1">
    <location>
        <begin position="101"/>
        <end position="127"/>
    </location>
</feature>
<dbReference type="OrthoDB" id="193218at2"/>
<feature type="transmembrane region" description="Helical" evidence="2">
    <location>
        <begin position="75"/>
        <end position="95"/>
    </location>
</feature>